<evidence type="ECO:0000313" key="2">
    <source>
        <dbReference type="EMBL" id="EHM42200.1"/>
    </source>
</evidence>
<feature type="transmembrane region" description="Helical" evidence="1">
    <location>
        <begin position="6"/>
        <end position="25"/>
    </location>
</feature>
<keyword evidence="1" id="KW-1133">Transmembrane helix</keyword>
<dbReference type="RefSeq" id="WP_006789732.1">
    <property type="nucleotide sequence ID" value="NZ_JH417574.1"/>
</dbReference>
<sequence>MESKMAKLGTVASAMSICMYVSYIPQIMGNLSGHRGDPIQRQSLL</sequence>
<evidence type="ECO:0000256" key="1">
    <source>
        <dbReference type="SAM" id="Phobius"/>
    </source>
</evidence>
<proteinExistence type="predicted"/>
<dbReference type="AlphaFoldDB" id="G9YGH8"/>
<dbReference type="EMBL" id="AGCJ01000023">
    <property type="protein sequence ID" value="EHM42200.1"/>
    <property type="molecule type" value="Genomic_DNA"/>
</dbReference>
<reference evidence="2 3" key="1">
    <citation type="submission" date="2011-08" db="EMBL/GenBank/DDBJ databases">
        <authorList>
            <person name="Weinstock G."/>
            <person name="Sodergren E."/>
            <person name="Clifton S."/>
            <person name="Fulton L."/>
            <person name="Fulton B."/>
            <person name="Courtney L."/>
            <person name="Fronick C."/>
            <person name="Harrison M."/>
            <person name="Strong C."/>
            <person name="Farmer C."/>
            <person name="Delahaunty K."/>
            <person name="Markovic C."/>
            <person name="Hall O."/>
            <person name="Minx P."/>
            <person name="Tomlinson C."/>
            <person name="Mitreva M."/>
            <person name="Hou S."/>
            <person name="Chen J."/>
            <person name="Wollam A."/>
            <person name="Pepin K.H."/>
            <person name="Johnson M."/>
            <person name="Bhonagiri V."/>
            <person name="Zhang X."/>
            <person name="Suruliraj S."/>
            <person name="Warren W."/>
            <person name="Chinwalla A."/>
            <person name="Mardis E.R."/>
            <person name="Wilson R.K."/>
        </authorList>
    </citation>
    <scope>NUCLEOTIDE SEQUENCE [LARGE SCALE GENOMIC DNA]</scope>
    <source>
        <strain evidence="2 3">F0357</strain>
    </source>
</reference>
<comment type="caution">
    <text evidence="2">The sequence shown here is derived from an EMBL/GenBank/DDBJ whole genome shotgun (WGS) entry which is preliminary data.</text>
</comment>
<dbReference type="Proteomes" id="UP000005481">
    <property type="component" value="Unassembled WGS sequence"/>
</dbReference>
<dbReference type="STRING" id="861450.HMPREF0080_00744"/>
<gene>
    <name evidence="2" type="ORF">HMPREF0080_00744</name>
</gene>
<dbReference type="eggNOG" id="ENOG5033CPH">
    <property type="taxonomic scope" value="Bacteria"/>
</dbReference>
<name>G9YGH8_9FIRM</name>
<keyword evidence="1" id="KW-0472">Membrane</keyword>
<accession>G9YGH8</accession>
<protein>
    <submittedName>
        <fullName evidence="2">Uncharacterized protein</fullName>
    </submittedName>
</protein>
<dbReference type="HOGENOM" id="CLU_3234020_0_0_9"/>
<evidence type="ECO:0000313" key="3">
    <source>
        <dbReference type="Proteomes" id="UP000005481"/>
    </source>
</evidence>
<keyword evidence="1" id="KW-0812">Transmembrane</keyword>
<keyword evidence="3" id="KW-1185">Reference proteome</keyword>
<organism evidence="2 3">
    <name type="scientific">Anaeroglobus geminatus F0357</name>
    <dbReference type="NCBI Taxonomy" id="861450"/>
    <lineage>
        <taxon>Bacteria</taxon>
        <taxon>Bacillati</taxon>
        <taxon>Bacillota</taxon>
        <taxon>Negativicutes</taxon>
        <taxon>Veillonellales</taxon>
        <taxon>Veillonellaceae</taxon>
        <taxon>Anaeroglobus</taxon>
    </lineage>
</organism>